<keyword evidence="1" id="KW-0175">Coiled coil</keyword>
<dbReference type="STRING" id="192903.SAMN04488513_11431"/>
<feature type="transmembrane region" description="Helical" evidence="2">
    <location>
        <begin position="192"/>
        <end position="214"/>
    </location>
</feature>
<feature type="coiled-coil region" evidence="1">
    <location>
        <begin position="309"/>
        <end position="350"/>
    </location>
</feature>
<dbReference type="RefSeq" id="WP_072995573.1">
    <property type="nucleotide sequence ID" value="NZ_FQYU01000014.1"/>
</dbReference>
<accession>A0A1M6NMU3</accession>
<evidence type="ECO:0008006" key="5">
    <source>
        <dbReference type="Google" id="ProtNLM"/>
    </source>
</evidence>
<feature type="coiled-coil region" evidence="1">
    <location>
        <begin position="80"/>
        <end position="124"/>
    </location>
</feature>
<sequence length="421" mass="49041">MGLLKSIAQLKPTKKPEPLKAVKTIEDEKVTYHKDGLESSKSCQGQPENLKINLEAIYYKFENKCKVEELEQIKLKQPYMTELKGKKTILLNKKEELEREKERLEKIEDQIGGLKNDIVNVRRNPQDYGISADRRSSSKFWIGFVLLLFLTLYTFIFYISTSFSAFFRTFDPSTELFGGMFYPQALQEAYDAGVLELGFILFIPFVFFGLGYLIHMFWHKPTTLNIIKVVMLFITTFIFDALLAYLIDEKLYNLNKTFEDPDFSVSLALNSPSFWVIIFAGFVSYVIWGLVFDFVMKEHADRDKIQNFINSLEQDINNLLGRAEKHKEVIVAIEKVKDELKIRCTELENIIEGFILPIRNYKALSSEYLQGWLESITRHVVLGPEETKAYLSECRKVYDNHIKELDLDTDTYQNKVYTKTL</sequence>
<keyword evidence="2" id="KW-0812">Transmembrane</keyword>
<keyword evidence="2" id="KW-0472">Membrane</keyword>
<evidence type="ECO:0000256" key="2">
    <source>
        <dbReference type="SAM" id="Phobius"/>
    </source>
</evidence>
<protein>
    <recommendedName>
        <fullName evidence="5">Beta-carotene 15,15'-monooxygenase</fullName>
    </recommendedName>
</protein>
<evidence type="ECO:0000256" key="1">
    <source>
        <dbReference type="SAM" id="Coils"/>
    </source>
</evidence>
<feature type="transmembrane region" description="Helical" evidence="2">
    <location>
        <begin position="274"/>
        <end position="295"/>
    </location>
</feature>
<feature type="transmembrane region" description="Helical" evidence="2">
    <location>
        <begin position="140"/>
        <end position="159"/>
    </location>
</feature>
<keyword evidence="4" id="KW-1185">Reference proteome</keyword>
<feature type="transmembrane region" description="Helical" evidence="2">
    <location>
        <begin position="226"/>
        <end position="247"/>
    </location>
</feature>
<dbReference type="OrthoDB" id="635705at2"/>
<evidence type="ECO:0000313" key="3">
    <source>
        <dbReference type="EMBL" id="SHJ97040.1"/>
    </source>
</evidence>
<organism evidence="3 4">
    <name type="scientific">Pseudozobellia thermophila</name>
    <dbReference type="NCBI Taxonomy" id="192903"/>
    <lineage>
        <taxon>Bacteria</taxon>
        <taxon>Pseudomonadati</taxon>
        <taxon>Bacteroidota</taxon>
        <taxon>Flavobacteriia</taxon>
        <taxon>Flavobacteriales</taxon>
        <taxon>Flavobacteriaceae</taxon>
        <taxon>Pseudozobellia</taxon>
    </lineage>
</organism>
<evidence type="ECO:0000313" key="4">
    <source>
        <dbReference type="Proteomes" id="UP000184543"/>
    </source>
</evidence>
<dbReference type="EMBL" id="FQYU01000014">
    <property type="protein sequence ID" value="SHJ97040.1"/>
    <property type="molecule type" value="Genomic_DNA"/>
</dbReference>
<keyword evidence="2" id="KW-1133">Transmembrane helix</keyword>
<gene>
    <name evidence="3" type="ORF">SAMN04488513_11431</name>
</gene>
<reference evidence="4" key="1">
    <citation type="submission" date="2016-11" db="EMBL/GenBank/DDBJ databases">
        <authorList>
            <person name="Varghese N."/>
            <person name="Submissions S."/>
        </authorList>
    </citation>
    <scope>NUCLEOTIDE SEQUENCE [LARGE SCALE GENOMIC DNA]</scope>
    <source>
        <strain evidence="4">DSM 19858</strain>
    </source>
</reference>
<dbReference type="Proteomes" id="UP000184543">
    <property type="component" value="Unassembled WGS sequence"/>
</dbReference>
<name>A0A1M6NMU3_9FLAO</name>
<dbReference type="AlphaFoldDB" id="A0A1M6NMU3"/>
<proteinExistence type="predicted"/>